<sequence>MHFDVQETHTVEGVWDNRKVPQTKHDERLWSILNDIIRERESQATYVLINGPDDVQPPPAPFWPSLFQRAFLSTSRDDSGSGPRDDLLFYVPRNWNSKHKVNLKVFRHNSPNLPAFGSEDINWEETVYLNLLMQYFTYVVTIAVCTRTGPQELQILKKFSETVYASPSRRQMDGKGKGEEIVYPNLFFSVDNYDEAFAGCILRDSESLCVELTAYDSCGRMQGVCFLGTIQYSTLKNFYYSKVPPSRLSSTNILGRQFGSMTNNSFSSPYSQPRTVKFIQMTGPQSKGLAEVAVYAVDNPIRSSLLCLCHRTGSVRGTGADCCACEACGSAAAAAEARFDSFDAQSELERKVLEDCEASGTITRQPPKSPAGNSDRWPSNEVFADWLGLSPQSGPALIPDDDIDRFALHRAIPSMAKSAGASADTSPVRHWRSPSAAEICDRKRRMRTYNLSHGRRSSRVSEILNRFTSSKPTSTSDQPKAKDERDLGGSRLNEDSKYCSDGKPSRIVEENLDDRLNDGVLFSGPERTRRSFGQAWSWFKERRRIASIGLSASLTFLSLPYHSILVDLLEVRREPILNITD</sequence>
<dbReference type="InterPro" id="IPR019141">
    <property type="entry name" value="DUF2045"/>
</dbReference>
<reference evidence="2" key="1">
    <citation type="submission" date="2024-06" db="EMBL/GenBank/DDBJ databases">
        <authorList>
            <person name="Liu X."/>
            <person name="Lenzi L."/>
            <person name="Haldenby T S."/>
            <person name="Uol C."/>
        </authorList>
    </citation>
    <scope>NUCLEOTIDE SEQUENCE</scope>
</reference>
<feature type="compositionally biased region" description="Polar residues" evidence="1">
    <location>
        <begin position="466"/>
        <end position="478"/>
    </location>
</feature>
<accession>A0AAV2T7F1</accession>
<dbReference type="Pfam" id="PF09741">
    <property type="entry name" value="DUF2045"/>
    <property type="match status" value="1"/>
</dbReference>
<comment type="caution">
    <text evidence="2">The sequence shown here is derived from an EMBL/GenBank/DDBJ whole genome shotgun (WGS) entry which is preliminary data.</text>
</comment>
<proteinExistence type="predicted"/>
<name>A0AAV2T7F1_CALDB</name>
<gene>
    <name evidence="2" type="ORF">CDAUBV1_LOCUS4481</name>
</gene>
<evidence type="ECO:0000313" key="2">
    <source>
        <dbReference type="EMBL" id="CAL5131954.1"/>
    </source>
</evidence>
<organism evidence="2 3">
    <name type="scientific">Calicophoron daubneyi</name>
    <name type="common">Rumen fluke</name>
    <name type="synonym">Paramphistomum daubneyi</name>
    <dbReference type="NCBI Taxonomy" id="300641"/>
    <lineage>
        <taxon>Eukaryota</taxon>
        <taxon>Metazoa</taxon>
        <taxon>Spiralia</taxon>
        <taxon>Lophotrochozoa</taxon>
        <taxon>Platyhelminthes</taxon>
        <taxon>Trematoda</taxon>
        <taxon>Digenea</taxon>
        <taxon>Plagiorchiida</taxon>
        <taxon>Pronocephalata</taxon>
        <taxon>Paramphistomoidea</taxon>
        <taxon>Paramphistomidae</taxon>
        <taxon>Calicophoron</taxon>
    </lineage>
</organism>
<dbReference type="Proteomes" id="UP001497525">
    <property type="component" value="Unassembled WGS sequence"/>
</dbReference>
<evidence type="ECO:0000256" key="1">
    <source>
        <dbReference type="SAM" id="MobiDB-lite"/>
    </source>
</evidence>
<dbReference type="PANTHER" id="PTHR21477:SF13">
    <property type="entry name" value="KIAA0930"/>
    <property type="match status" value="1"/>
</dbReference>
<evidence type="ECO:0000313" key="3">
    <source>
        <dbReference type="Proteomes" id="UP001497525"/>
    </source>
</evidence>
<feature type="region of interest" description="Disordered" evidence="1">
    <location>
        <begin position="464"/>
        <end position="504"/>
    </location>
</feature>
<dbReference type="AlphaFoldDB" id="A0AAV2T7F1"/>
<dbReference type="PANTHER" id="PTHR21477">
    <property type="entry name" value="ZGC:172139"/>
    <property type="match status" value="1"/>
</dbReference>
<feature type="region of interest" description="Disordered" evidence="1">
    <location>
        <begin position="357"/>
        <end position="377"/>
    </location>
</feature>
<protein>
    <submittedName>
        <fullName evidence="2">Uncharacterized protein</fullName>
    </submittedName>
</protein>
<dbReference type="EMBL" id="CAXLJL010000112">
    <property type="protein sequence ID" value="CAL5131954.1"/>
    <property type="molecule type" value="Genomic_DNA"/>
</dbReference>
<feature type="compositionally biased region" description="Basic and acidic residues" evidence="1">
    <location>
        <begin position="479"/>
        <end position="504"/>
    </location>
</feature>